<keyword evidence="1" id="KW-1133">Transmembrane helix</keyword>
<feature type="transmembrane region" description="Helical" evidence="1">
    <location>
        <begin position="157"/>
        <end position="175"/>
    </location>
</feature>
<reference evidence="3 4" key="1">
    <citation type="submission" date="2018-05" db="EMBL/GenBank/DDBJ databases">
        <title>Comparative genomics of bacterial root endophytes of switchgrass collected from native prairies over two seasons.</title>
        <authorList>
            <person name="Tang Y."/>
        </authorList>
    </citation>
    <scope>NUCLEOTIDE SEQUENCE [LARGE SCALE GENOMIC DNA]</scope>
    <source>
        <strain evidence="3 4">NFIX32</strain>
    </source>
</reference>
<feature type="transmembrane region" description="Helical" evidence="1">
    <location>
        <begin position="25"/>
        <end position="43"/>
    </location>
</feature>
<evidence type="ECO:0000256" key="1">
    <source>
        <dbReference type="SAM" id="Phobius"/>
    </source>
</evidence>
<sequence>MQHPATDNMHLPLHSDSRPQDNFDAIRLIAALVVLYGHAFPLTGSSLPTQFGNEVATIAVKVFFVISGYLVIESWRRDPAVGRYLIRRILRIFPGLVVNILLCAFLLGPIVSTLPLGEYFGSPLLPRYLENIILRPASLLPGVFHTVPYPDAVNGSLWTLPIEFGMYIATPLLVMRGAGQKTRILVGCVALCAASLYLVRIAHLELTGHGRAILDAFNVAPYFLLGAAWRIVAPQSAFKLQVAMLALPALMLIPGDSVAYELGLFAILPYAILALSLARPAAFGWVRRFGDFSYGVYIYAFPVQQTVALFFHTNRHPLLNAAISVAPTLLLAAASWHFIEKRFLALKPRGSPAQYEATTAKPATGL</sequence>
<feature type="transmembrane region" description="Helical" evidence="1">
    <location>
        <begin position="184"/>
        <end position="203"/>
    </location>
</feature>
<feature type="transmembrane region" description="Helical" evidence="1">
    <location>
        <begin position="259"/>
        <end position="282"/>
    </location>
</feature>
<feature type="domain" description="Acyltransferase 3" evidence="2">
    <location>
        <begin position="22"/>
        <end position="334"/>
    </location>
</feature>
<feature type="transmembrane region" description="Helical" evidence="1">
    <location>
        <begin position="318"/>
        <end position="339"/>
    </location>
</feature>
<feature type="transmembrane region" description="Helical" evidence="1">
    <location>
        <begin position="92"/>
        <end position="116"/>
    </location>
</feature>
<keyword evidence="1" id="KW-0812">Transmembrane</keyword>
<dbReference type="GO" id="GO:0000271">
    <property type="term" value="P:polysaccharide biosynthetic process"/>
    <property type="evidence" value="ECO:0007669"/>
    <property type="project" value="TreeGrafter"/>
</dbReference>
<evidence type="ECO:0000313" key="4">
    <source>
        <dbReference type="Proteomes" id="UP000247755"/>
    </source>
</evidence>
<gene>
    <name evidence="3" type="ORF">NA66_102683</name>
</gene>
<dbReference type="PANTHER" id="PTHR23028">
    <property type="entry name" value="ACETYLTRANSFERASE"/>
    <property type="match status" value="1"/>
</dbReference>
<dbReference type="GO" id="GO:0016747">
    <property type="term" value="F:acyltransferase activity, transferring groups other than amino-acyl groups"/>
    <property type="evidence" value="ECO:0007669"/>
    <property type="project" value="InterPro"/>
</dbReference>
<name>A0A318I4F2_BURPY</name>
<dbReference type="PANTHER" id="PTHR23028:SF53">
    <property type="entry name" value="ACYL_TRANSF_3 DOMAIN-CONTAINING PROTEIN"/>
    <property type="match status" value="1"/>
</dbReference>
<dbReference type="Pfam" id="PF01757">
    <property type="entry name" value="Acyl_transf_3"/>
    <property type="match status" value="1"/>
</dbReference>
<dbReference type="InterPro" id="IPR050879">
    <property type="entry name" value="Acyltransferase_3"/>
</dbReference>
<evidence type="ECO:0000313" key="3">
    <source>
        <dbReference type="EMBL" id="PXX25846.1"/>
    </source>
</evidence>
<dbReference type="AlphaFoldDB" id="A0A318I4F2"/>
<proteinExistence type="predicted"/>
<evidence type="ECO:0000259" key="2">
    <source>
        <dbReference type="Pfam" id="PF01757"/>
    </source>
</evidence>
<accession>A0A318I4F2</accession>
<keyword evidence="1" id="KW-0472">Membrane</keyword>
<dbReference type="InterPro" id="IPR002656">
    <property type="entry name" value="Acyl_transf_3_dom"/>
</dbReference>
<comment type="caution">
    <text evidence="3">The sequence shown here is derived from an EMBL/GenBank/DDBJ whole genome shotgun (WGS) entry which is preliminary data.</text>
</comment>
<feature type="transmembrane region" description="Helical" evidence="1">
    <location>
        <begin position="236"/>
        <end position="253"/>
    </location>
</feature>
<organism evidence="3 4">
    <name type="scientific">Burkholderia pyrrocinia</name>
    <name type="common">Pseudomonas pyrrocinia</name>
    <dbReference type="NCBI Taxonomy" id="60550"/>
    <lineage>
        <taxon>Bacteria</taxon>
        <taxon>Pseudomonadati</taxon>
        <taxon>Pseudomonadota</taxon>
        <taxon>Betaproteobacteria</taxon>
        <taxon>Burkholderiales</taxon>
        <taxon>Burkholderiaceae</taxon>
        <taxon>Burkholderia</taxon>
        <taxon>Burkholderia cepacia complex</taxon>
    </lineage>
</organism>
<dbReference type="RefSeq" id="WP_256260738.1">
    <property type="nucleotide sequence ID" value="NZ_QJJY01000026.1"/>
</dbReference>
<protein>
    <submittedName>
        <fullName evidence="3">Peptidoglycan/LPS O-acetylase OafA/YrhL</fullName>
    </submittedName>
</protein>
<feature type="transmembrane region" description="Helical" evidence="1">
    <location>
        <begin position="294"/>
        <end position="312"/>
    </location>
</feature>
<feature type="transmembrane region" description="Helical" evidence="1">
    <location>
        <begin position="55"/>
        <end position="72"/>
    </location>
</feature>
<dbReference type="Proteomes" id="UP000247755">
    <property type="component" value="Unassembled WGS sequence"/>
</dbReference>
<feature type="transmembrane region" description="Helical" evidence="1">
    <location>
        <begin position="209"/>
        <end position="229"/>
    </location>
</feature>
<dbReference type="GO" id="GO:0016020">
    <property type="term" value="C:membrane"/>
    <property type="evidence" value="ECO:0007669"/>
    <property type="project" value="TreeGrafter"/>
</dbReference>
<dbReference type="EMBL" id="QJJY01000026">
    <property type="protein sequence ID" value="PXX25846.1"/>
    <property type="molecule type" value="Genomic_DNA"/>
</dbReference>